<dbReference type="Pfam" id="PF13649">
    <property type="entry name" value="Methyltransf_25"/>
    <property type="match status" value="1"/>
</dbReference>
<dbReference type="SUPFAM" id="SSF55729">
    <property type="entry name" value="Acyl-CoA N-acyltransferases (Nat)"/>
    <property type="match status" value="1"/>
</dbReference>
<feature type="domain" description="N-acetyltransferase" evidence="1">
    <location>
        <begin position="256"/>
        <end position="404"/>
    </location>
</feature>
<accession>A0A1K1YVQ4</accession>
<gene>
    <name evidence="2" type="ORF">SAMN02787144_100518</name>
</gene>
<dbReference type="CDD" id="cd02440">
    <property type="entry name" value="AdoMet_MTases"/>
    <property type="match status" value="1"/>
</dbReference>
<dbReference type="OrthoDB" id="9797178at2"/>
<dbReference type="RefSeq" id="WP_072484960.1">
    <property type="nucleotide sequence ID" value="NZ_CP108276.1"/>
</dbReference>
<dbReference type="EMBL" id="FPJO01000005">
    <property type="protein sequence ID" value="SFX66098.1"/>
    <property type="molecule type" value="Genomic_DNA"/>
</dbReference>
<name>A0A1K1YVQ4_STRAR</name>
<evidence type="ECO:0000313" key="2">
    <source>
        <dbReference type="EMBL" id="SFX66098.1"/>
    </source>
</evidence>
<organism evidence="2 3">
    <name type="scientific">Streptomyces atratus</name>
    <dbReference type="NCBI Taxonomy" id="1893"/>
    <lineage>
        <taxon>Bacteria</taxon>
        <taxon>Bacillati</taxon>
        <taxon>Actinomycetota</taxon>
        <taxon>Actinomycetes</taxon>
        <taxon>Kitasatosporales</taxon>
        <taxon>Streptomycetaceae</taxon>
        <taxon>Streptomyces</taxon>
    </lineage>
</organism>
<dbReference type="PROSITE" id="PS51186">
    <property type="entry name" value="GNAT"/>
    <property type="match status" value="1"/>
</dbReference>
<dbReference type="SUPFAM" id="SSF53335">
    <property type="entry name" value="S-adenosyl-L-methionine-dependent methyltransferases"/>
    <property type="match status" value="1"/>
</dbReference>
<dbReference type="AlphaFoldDB" id="A0A1K1YVQ4"/>
<dbReference type="InterPro" id="IPR041698">
    <property type="entry name" value="Methyltransf_25"/>
</dbReference>
<dbReference type="Gene3D" id="3.40.50.150">
    <property type="entry name" value="Vaccinia Virus protein VP39"/>
    <property type="match status" value="1"/>
</dbReference>
<dbReference type="Proteomes" id="UP000181909">
    <property type="component" value="Unassembled WGS sequence"/>
</dbReference>
<dbReference type="InterPro" id="IPR000182">
    <property type="entry name" value="GNAT_dom"/>
</dbReference>
<dbReference type="InterPro" id="IPR029063">
    <property type="entry name" value="SAM-dependent_MTases_sf"/>
</dbReference>
<evidence type="ECO:0000259" key="1">
    <source>
        <dbReference type="PROSITE" id="PS51186"/>
    </source>
</evidence>
<dbReference type="STRING" id="1893.SAMN02787144_100518"/>
<dbReference type="GO" id="GO:0008168">
    <property type="term" value="F:methyltransferase activity"/>
    <property type="evidence" value="ECO:0007669"/>
    <property type="project" value="UniProtKB-ARBA"/>
</dbReference>
<protein>
    <submittedName>
        <fullName evidence="2">Predicted N-acetyltransferase YhbS</fullName>
    </submittedName>
</protein>
<proteinExistence type="predicted"/>
<keyword evidence="2" id="KW-0808">Transferase</keyword>
<evidence type="ECO:0000313" key="3">
    <source>
        <dbReference type="Proteomes" id="UP000181909"/>
    </source>
</evidence>
<dbReference type="PANTHER" id="PTHR43464">
    <property type="entry name" value="METHYLTRANSFERASE"/>
    <property type="match status" value="1"/>
</dbReference>
<reference evidence="2 3" key="1">
    <citation type="submission" date="2016-11" db="EMBL/GenBank/DDBJ databases">
        <authorList>
            <person name="Jaros S."/>
            <person name="Januszkiewicz K."/>
            <person name="Wedrychowicz H."/>
        </authorList>
    </citation>
    <scope>NUCLEOTIDE SEQUENCE [LARGE SCALE GENOMIC DNA]</scope>
    <source>
        <strain evidence="2 3">OK807</strain>
    </source>
</reference>
<sequence>MTDNDHAVRTEAFFSLHHGLPRQSPGSDATARRLLELTGPLPRRPRVLDLGCGPGRAALLLAAEAGAEVTAVDLHQPFLDELREGADARGLGNRVRTVRADMAELSGPDFPDGSFDLVWAEGSAYIIGFDTALRDWKRLLAPGGSLVVSECVWTTDAPTAQARAFWEQETSMRPVAGNTAAAVAAGYHVLGALVQPDSDWDEYYVPLAERVETADASAPGMAWALAATREELAMRRDHGTEYGYACYVLRPADPRWTTRPETAADAAAVHALNAAAFPTPDEAALVDALRADPAAWLPGLSQVATDGPDGDVTAYALLTRCRVGDAPALALAPVATAPEHQRRGAGQEVVRAVLDAARLRGESLVLVLGHPEYYPKFGFVPASRYGIRPGFDVPDEAMMALVLDESAPVPQGTIHYPAAFGV</sequence>
<dbReference type="GO" id="GO:0016747">
    <property type="term" value="F:acyltransferase activity, transferring groups other than amino-acyl groups"/>
    <property type="evidence" value="ECO:0007669"/>
    <property type="project" value="InterPro"/>
</dbReference>
<dbReference type="InterPro" id="IPR016181">
    <property type="entry name" value="Acyl_CoA_acyltransferase"/>
</dbReference>
<dbReference type="Pfam" id="PF13527">
    <property type="entry name" value="Acetyltransf_9"/>
    <property type="match status" value="1"/>
</dbReference>
<dbReference type="Gene3D" id="3.40.630.30">
    <property type="match status" value="1"/>
</dbReference>